<dbReference type="OrthoDB" id="2691046at2759"/>
<gene>
    <name evidence="1" type="ORF">M404DRAFT_29874</name>
</gene>
<dbReference type="InterPro" id="IPR040521">
    <property type="entry name" value="KDZ"/>
</dbReference>
<dbReference type="Proteomes" id="UP000054217">
    <property type="component" value="Unassembled WGS sequence"/>
</dbReference>
<reference evidence="1 2" key="1">
    <citation type="submission" date="2014-04" db="EMBL/GenBank/DDBJ databases">
        <authorList>
            <consortium name="DOE Joint Genome Institute"/>
            <person name="Kuo A."/>
            <person name="Kohler A."/>
            <person name="Costa M.D."/>
            <person name="Nagy L.G."/>
            <person name="Floudas D."/>
            <person name="Copeland A."/>
            <person name="Barry K.W."/>
            <person name="Cichocki N."/>
            <person name="Veneault-Fourrey C."/>
            <person name="LaButti K."/>
            <person name="Lindquist E.A."/>
            <person name="Lipzen A."/>
            <person name="Lundell T."/>
            <person name="Morin E."/>
            <person name="Murat C."/>
            <person name="Sun H."/>
            <person name="Tunlid A."/>
            <person name="Henrissat B."/>
            <person name="Grigoriev I.V."/>
            <person name="Hibbett D.S."/>
            <person name="Martin F."/>
            <person name="Nordberg H.P."/>
            <person name="Cantor M.N."/>
            <person name="Hua S.X."/>
        </authorList>
    </citation>
    <scope>NUCLEOTIDE SEQUENCE [LARGE SCALE GENOMIC DNA]</scope>
    <source>
        <strain evidence="1 2">Marx 270</strain>
    </source>
</reference>
<dbReference type="EMBL" id="KN831999">
    <property type="protein sequence ID" value="KIO00046.1"/>
    <property type="molecule type" value="Genomic_DNA"/>
</dbReference>
<evidence type="ECO:0000313" key="2">
    <source>
        <dbReference type="Proteomes" id="UP000054217"/>
    </source>
</evidence>
<dbReference type="InParanoid" id="A0A0C3NXJ4"/>
<keyword evidence="2" id="KW-1185">Reference proteome</keyword>
<dbReference type="HOGENOM" id="CLU_108588_0_0_1"/>
<dbReference type="Pfam" id="PF18758">
    <property type="entry name" value="KDZ"/>
    <property type="match status" value="1"/>
</dbReference>
<accession>A0A0C3NXJ4</accession>
<dbReference type="AlphaFoldDB" id="A0A0C3NXJ4"/>
<evidence type="ECO:0000313" key="1">
    <source>
        <dbReference type="EMBL" id="KIO00046.1"/>
    </source>
</evidence>
<proteinExistence type="predicted"/>
<sequence length="173" mass="19388">MKGAGWVDGEIIETLWSLLNVVSTSARGMSSLHRQELLDFQMSDCNFMKMIRMVDSLSRKLAAAQVAADLAMQAFQMLDEGVSASQRHSWRNQEETAFNDRIRDASAMDVFEVQMKKAPTVHAIELELLDNTSNVGIQLGIGSWLVRGLRLEEASIMLWINHHHVGAHAPELK</sequence>
<organism evidence="1 2">
    <name type="scientific">Pisolithus tinctorius Marx 270</name>
    <dbReference type="NCBI Taxonomy" id="870435"/>
    <lineage>
        <taxon>Eukaryota</taxon>
        <taxon>Fungi</taxon>
        <taxon>Dikarya</taxon>
        <taxon>Basidiomycota</taxon>
        <taxon>Agaricomycotina</taxon>
        <taxon>Agaricomycetes</taxon>
        <taxon>Agaricomycetidae</taxon>
        <taxon>Boletales</taxon>
        <taxon>Sclerodermatineae</taxon>
        <taxon>Pisolithaceae</taxon>
        <taxon>Pisolithus</taxon>
    </lineage>
</organism>
<protein>
    <submittedName>
        <fullName evidence="1">Uncharacterized protein</fullName>
    </submittedName>
</protein>
<dbReference type="STRING" id="870435.A0A0C3NXJ4"/>
<name>A0A0C3NXJ4_PISTI</name>
<reference evidence="2" key="2">
    <citation type="submission" date="2015-01" db="EMBL/GenBank/DDBJ databases">
        <title>Evolutionary Origins and Diversification of the Mycorrhizal Mutualists.</title>
        <authorList>
            <consortium name="DOE Joint Genome Institute"/>
            <consortium name="Mycorrhizal Genomics Consortium"/>
            <person name="Kohler A."/>
            <person name="Kuo A."/>
            <person name="Nagy L.G."/>
            <person name="Floudas D."/>
            <person name="Copeland A."/>
            <person name="Barry K.W."/>
            <person name="Cichocki N."/>
            <person name="Veneault-Fourrey C."/>
            <person name="LaButti K."/>
            <person name="Lindquist E.A."/>
            <person name="Lipzen A."/>
            <person name="Lundell T."/>
            <person name="Morin E."/>
            <person name="Murat C."/>
            <person name="Riley R."/>
            <person name="Ohm R."/>
            <person name="Sun H."/>
            <person name="Tunlid A."/>
            <person name="Henrissat B."/>
            <person name="Grigoriev I.V."/>
            <person name="Hibbett D.S."/>
            <person name="Martin F."/>
        </authorList>
    </citation>
    <scope>NUCLEOTIDE SEQUENCE [LARGE SCALE GENOMIC DNA]</scope>
    <source>
        <strain evidence="2">Marx 270</strain>
    </source>
</reference>